<dbReference type="STRING" id="158607.A0A2P5HUM7"/>
<reference evidence="2" key="1">
    <citation type="submission" date="2017-09" db="EMBL/GenBank/DDBJ databases">
        <title>Polyketide synthases of a Diaporthe helianthi virulent isolate.</title>
        <authorList>
            <person name="Baroncelli R."/>
        </authorList>
    </citation>
    <scope>NUCLEOTIDE SEQUENCE [LARGE SCALE GENOMIC DNA]</scope>
    <source>
        <strain evidence="2">7/96</strain>
    </source>
</reference>
<comment type="similarity">
    <text evidence="1">Belongs to the asaB hydroxylase/desaturase family.</text>
</comment>
<dbReference type="Proteomes" id="UP000094444">
    <property type="component" value="Unassembled WGS sequence"/>
</dbReference>
<dbReference type="InParanoid" id="A0A2P5HUM7"/>
<evidence type="ECO:0000313" key="2">
    <source>
        <dbReference type="EMBL" id="POS73957.1"/>
    </source>
</evidence>
<gene>
    <name evidence="2" type="ORF">DHEL01_v207649</name>
</gene>
<dbReference type="InterPro" id="IPR044053">
    <property type="entry name" value="AsaB-like"/>
</dbReference>
<evidence type="ECO:0008006" key="4">
    <source>
        <dbReference type="Google" id="ProtNLM"/>
    </source>
</evidence>
<sequence>MAQIYDLNFIPHTFSKAVEFDFDLPETEKRYQEASKRVKCPTAISDLRDRESHYDLFRNGFQYTKDNLPSDVLEQRLVDMTEEEISAVLVPHTEDLVRNVTGASRIITAGYRLRNLANDPSRHLSHHGPSHEVHCDFSIAGATRYAKMDLLKGQEPELLRKRILVVNVWRPLRRVTRDPLAICDWLSISKQPGGLSSLVPWKVSFDNGDRQNESLKVQQSDSQRWYYLQNQLPDEPLLFLCFDSGRMQEGGMTVPHSAFVDPRYSDAEPRVSFEIKFFCFLDE</sequence>
<comment type="caution">
    <text evidence="2">The sequence shown here is derived from an EMBL/GenBank/DDBJ whole genome shotgun (WGS) entry which is preliminary data.</text>
</comment>
<organism evidence="2 3">
    <name type="scientific">Diaporthe helianthi</name>
    <dbReference type="NCBI Taxonomy" id="158607"/>
    <lineage>
        <taxon>Eukaryota</taxon>
        <taxon>Fungi</taxon>
        <taxon>Dikarya</taxon>
        <taxon>Ascomycota</taxon>
        <taxon>Pezizomycotina</taxon>
        <taxon>Sordariomycetes</taxon>
        <taxon>Sordariomycetidae</taxon>
        <taxon>Diaporthales</taxon>
        <taxon>Diaporthaceae</taxon>
        <taxon>Diaporthe</taxon>
    </lineage>
</organism>
<name>A0A2P5HUM7_DIAHE</name>
<proteinExistence type="inferred from homology"/>
<dbReference type="AlphaFoldDB" id="A0A2P5HUM7"/>
<keyword evidence="3" id="KW-1185">Reference proteome</keyword>
<protein>
    <recommendedName>
        <fullName evidence="4">Methyltransferase</fullName>
    </recommendedName>
</protein>
<dbReference type="NCBIfam" id="NF041278">
    <property type="entry name" value="CmcJ_NvfI_EfuI"/>
    <property type="match status" value="1"/>
</dbReference>
<dbReference type="PANTHER" id="PTHR34598">
    <property type="entry name" value="BLL6449 PROTEIN"/>
    <property type="match status" value="1"/>
</dbReference>
<dbReference type="PANTHER" id="PTHR34598:SF3">
    <property type="entry name" value="OXIDOREDUCTASE AN1597"/>
    <property type="match status" value="1"/>
</dbReference>
<dbReference type="GO" id="GO:0016491">
    <property type="term" value="F:oxidoreductase activity"/>
    <property type="evidence" value="ECO:0007669"/>
    <property type="project" value="InterPro"/>
</dbReference>
<accession>A0A2P5HUM7</accession>
<evidence type="ECO:0000256" key="1">
    <source>
        <dbReference type="ARBA" id="ARBA00023604"/>
    </source>
</evidence>
<evidence type="ECO:0000313" key="3">
    <source>
        <dbReference type="Proteomes" id="UP000094444"/>
    </source>
</evidence>
<dbReference type="OrthoDB" id="412788at2759"/>
<dbReference type="EMBL" id="MAVT02000705">
    <property type="protein sequence ID" value="POS73957.1"/>
    <property type="molecule type" value="Genomic_DNA"/>
</dbReference>